<protein>
    <submittedName>
        <fullName evidence="2">Uncharacterized protein</fullName>
    </submittedName>
</protein>
<dbReference type="Pfam" id="PF14223">
    <property type="entry name" value="Retrotran_gag_2"/>
    <property type="match status" value="1"/>
</dbReference>
<reference evidence="2" key="1">
    <citation type="submission" date="2015-04" db="EMBL/GenBank/DDBJ databases">
        <title>The genome sequence of the plant pathogenic Rhizarian Plasmodiophora brassicae reveals insights in its biotrophic life cycle and the origin of chitin synthesis.</title>
        <authorList>
            <person name="Schwelm A."/>
            <person name="Fogelqvist J."/>
            <person name="Knaust A."/>
            <person name="Julke S."/>
            <person name="Lilja T."/>
            <person name="Dhandapani V."/>
            <person name="Bonilla-Rosso G."/>
            <person name="Karlsson M."/>
            <person name="Shevchenko A."/>
            <person name="Choi S.R."/>
            <person name="Kim H.G."/>
            <person name="Park J.Y."/>
            <person name="Lim Y.P."/>
            <person name="Ludwig-Muller J."/>
            <person name="Dixelius C."/>
        </authorList>
    </citation>
    <scope>NUCLEOTIDE SEQUENCE</scope>
    <source>
        <tissue evidence="2">Potato root galls</tissue>
    </source>
</reference>
<evidence type="ECO:0000313" key="2">
    <source>
        <dbReference type="EMBL" id="CRZ12824.1"/>
    </source>
</evidence>
<name>A0A0H5RVR4_9EUKA</name>
<feature type="region of interest" description="Disordered" evidence="1">
    <location>
        <begin position="1"/>
        <end position="40"/>
    </location>
</feature>
<feature type="non-terminal residue" evidence="2">
    <location>
        <position position="183"/>
    </location>
</feature>
<sequence>IKSPTLLQNGRNPQRKKRQQRRPTTRSQTTSQSQRQTQSAHWLTEEVDLHKYNSGLKLIPQFNGTNWDEFKRKLEMQFTIMSLDSYLEHPPNPSDRIEIRNDKLASAQICLRLTQSQYKQVSTCSTTSEIWKKLRNVYEQSAESKASNLFIQFIHLKKSTSEAMKTYLDKITELYYDLKVYDI</sequence>
<organism evidence="2">
    <name type="scientific">Spongospora subterranea</name>
    <dbReference type="NCBI Taxonomy" id="70186"/>
    <lineage>
        <taxon>Eukaryota</taxon>
        <taxon>Sar</taxon>
        <taxon>Rhizaria</taxon>
        <taxon>Endomyxa</taxon>
        <taxon>Phytomyxea</taxon>
        <taxon>Plasmodiophorida</taxon>
        <taxon>Plasmodiophoridae</taxon>
        <taxon>Spongospora</taxon>
    </lineage>
</organism>
<evidence type="ECO:0000256" key="1">
    <source>
        <dbReference type="SAM" id="MobiDB-lite"/>
    </source>
</evidence>
<dbReference type="AlphaFoldDB" id="A0A0H5RVR4"/>
<feature type="non-terminal residue" evidence="2">
    <location>
        <position position="1"/>
    </location>
</feature>
<accession>A0A0H5RVR4</accession>
<feature type="compositionally biased region" description="Polar residues" evidence="1">
    <location>
        <begin position="1"/>
        <end position="12"/>
    </location>
</feature>
<feature type="compositionally biased region" description="Basic residues" evidence="1">
    <location>
        <begin position="13"/>
        <end position="24"/>
    </location>
</feature>
<feature type="compositionally biased region" description="Low complexity" evidence="1">
    <location>
        <begin position="25"/>
        <end position="39"/>
    </location>
</feature>
<dbReference type="EMBL" id="HACM01012382">
    <property type="protein sequence ID" value="CRZ12824.1"/>
    <property type="molecule type" value="Transcribed_RNA"/>
</dbReference>
<proteinExistence type="predicted"/>